<dbReference type="OrthoDB" id="6162545at2759"/>
<dbReference type="RefSeq" id="XP_022286498.1">
    <property type="nucleotide sequence ID" value="XM_022430790.1"/>
</dbReference>
<accession>A0A8B8A770</accession>
<dbReference type="InterPro" id="IPR042635">
    <property type="entry name" value="MEGF10/SREC1/2-like"/>
</dbReference>
<keyword evidence="2" id="KW-1185">Reference proteome</keyword>
<dbReference type="Proteomes" id="UP000694844">
    <property type="component" value="Chromosome 6"/>
</dbReference>
<dbReference type="PANTHER" id="PTHR24043:SF8">
    <property type="entry name" value="EGF-LIKE DOMAIN-CONTAINING PROTEIN"/>
    <property type="match status" value="1"/>
</dbReference>
<evidence type="ECO:0000256" key="1">
    <source>
        <dbReference type="ARBA" id="ARBA00022536"/>
    </source>
</evidence>
<dbReference type="PANTHER" id="PTHR24043">
    <property type="entry name" value="SCAVENGER RECEPTOR CLASS F"/>
    <property type="match status" value="1"/>
</dbReference>
<dbReference type="AlphaFoldDB" id="A0A8B8A770"/>
<evidence type="ECO:0000313" key="2">
    <source>
        <dbReference type="Proteomes" id="UP000694844"/>
    </source>
</evidence>
<dbReference type="GeneID" id="111099491"/>
<gene>
    <name evidence="3" type="primary">LOC111099491</name>
</gene>
<dbReference type="Gene3D" id="2.170.300.10">
    <property type="entry name" value="Tie2 ligand-binding domain superfamily"/>
    <property type="match status" value="2"/>
</dbReference>
<dbReference type="KEGG" id="cvn:111099491"/>
<organism evidence="2 3">
    <name type="scientific">Crassostrea virginica</name>
    <name type="common">Eastern oyster</name>
    <dbReference type="NCBI Taxonomy" id="6565"/>
    <lineage>
        <taxon>Eukaryota</taxon>
        <taxon>Metazoa</taxon>
        <taxon>Spiralia</taxon>
        <taxon>Lophotrochozoa</taxon>
        <taxon>Mollusca</taxon>
        <taxon>Bivalvia</taxon>
        <taxon>Autobranchia</taxon>
        <taxon>Pteriomorphia</taxon>
        <taxon>Ostreida</taxon>
        <taxon>Ostreoidea</taxon>
        <taxon>Ostreidae</taxon>
        <taxon>Crassostrea</taxon>
    </lineage>
</organism>
<protein>
    <submittedName>
        <fullName evidence="3">Scavenger receptor class F member 1-like isoform X1</fullName>
    </submittedName>
</protein>
<reference evidence="3" key="1">
    <citation type="submission" date="2025-08" db="UniProtKB">
        <authorList>
            <consortium name="RefSeq"/>
        </authorList>
    </citation>
    <scope>IDENTIFICATION</scope>
    <source>
        <tissue evidence="3">Whole sample</tissue>
    </source>
</reference>
<evidence type="ECO:0000313" key="3">
    <source>
        <dbReference type="RefSeq" id="XP_022286498.1"/>
    </source>
</evidence>
<dbReference type="GO" id="GO:0005044">
    <property type="term" value="F:scavenger receptor activity"/>
    <property type="evidence" value="ECO:0007669"/>
    <property type="project" value="InterPro"/>
</dbReference>
<sequence length="226" mass="25061">MYCPEPGMQCDFGDLWNHEAKSCIRFECMPGYFGPYCSLPCRFPNYGKDCQRTCFCHPQSCDHVTGCRTPTTEMVNICPPGYFGSLCRAKCIYPSYGKECKEVCDCSEDLCNVTNGCQVKAEACPPGYFGYLCKAKCVYPYYGEECQGHCGCSENLCDVTHGCQPVTEKFAAMDTHGTLRLDPAKNVHFVGLNCTILCPYPVYGDICHGACDCDENSCDGNLTYAR</sequence>
<keyword evidence="1" id="KW-0245">EGF-like domain</keyword>
<proteinExistence type="predicted"/>
<name>A0A8B8A770_CRAVI</name>